<evidence type="ECO:0000313" key="2">
    <source>
        <dbReference type="EMBL" id="PZC77109.1"/>
    </source>
</evidence>
<dbReference type="AlphaFoldDB" id="A0A2W1BPX6"/>
<evidence type="ECO:0000256" key="1">
    <source>
        <dbReference type="SAM" id="Phobius"/>
    </source>
</evidence>
<gene>
    <name evidence="2" type="primary">HaOG203726</name>
    <name evidence="2" type="ORF">B5X24_HaOG203726</name>
</gene>
<keyword evidence="1" id="KW-0812">Transmembrane</keyword>
<protein>
    <submittedName>
        <fullName evidence="2">Uncharacterized protein</fullName>
    </submittedName>
</protein>
<proteinExistence type="predicted"/>
<evidence type="ECO:0000313" key="3">
    <source>
        <dbReference type="Proteomes" id="UP000249218"/>
    </source>
</evidence>
<keyword evidence="3" id="KW-1185">Reference proteome</keyword>
<reference evidence="2 3" key="1">
    <citation type="journal article" date="2017" name="BMC Biol.">
        <title>Genomic innovations, transcriptional plasticity and gene loss underlying the evolution and divergence of two highly polyphagous and invasive Helicoverpa pest species.</title>
        <authorList>
            <person name="Pearce S.L."/>
            <person name="Clarke D.F."/>
            <person name="East P.D."/>
            <person name="Elfekih S."/>
            <person name="Gordon K.H."/>
            <person name="Jermiin L.S."/>
            <person name="McGaughran A."/>
            <person name="Oakeshott J.G."/>
            <person name="Papanikolaou A."/>
            <person name="Perera O.P."/>
            <person name="Rane R.V."/>
            <person name="Richards S."/>
            <person name="Tay W.T."/>
            <person name="Walsh T.K."/>
            <person name="Anderson A."/>
            <person name="Anderson C.J."/>
            <person name="Asgari S."/>
            <person name="Board P.G."/>
            <person name="Bretschneider A."/>
            <person name="Campbell P.M."/>
            <person name="Chertemps T."/>
            <person name="Christeller J.T."/>
            <person name="Coppin C.W."/>
            <person name="Downes S.J."/>
            <person name="Duan G."/>
            <person name="Farnsworth C.A."/>
            <person name="Good R.T."/>
            <person name="Han L.B."/>
            <person name="Han Y.C."/>
            <person name="Hatje K."/>
            <person name="Horne I."/>
            <person name="Huang Y.P."/>
            <person name="Hughes D.S."/>
            <person name="Jacquin-Joly E."/>
            <person name="James W."/>
            <person name="Jhangiani S."/>
            <person name="Kollmar M."/>
            <person name="Kuwar S.S."/>
            <person name="Li S."/>
            <person name="Liu N.Y."/>
            <person name="Maibeche M.T."/>
            <person name="Miller J.R."/>
            <person name="Montagne N."/>
            <person name="Perry T."/>
            <person name="Qu J."/>
            <person name="Song S.V."/>
            <person name="Sutton G.G."/>
            <person name="Vogel H."/>
            <person name="Walenz B.P."/>
            <person name="Xu W."/>
            <person name="Zhang H.J."/>
            <person name="Zou Z."/>
            <person name="Batterham P."/>
            <person name="Edwards O.R."/>
            <person name="Feyereisen R."/>
            <person name="Gibbs R.A."/>
            <person name="Heckel D.G."/>
            <person name="McGrath A."/>
            <person name="Robin C."/>
            <person name="Scherer S.E."/>
            <person name="Worley K.C."/>
            <person name="Wu Y.D."/>
        </authorList>
    </citation>
    <scope>NUCLEOTIDE SEQUENCE [LARGE SCALE GENOMIC DNA]</scope>
    <source>
        <strain evidence="2">Harm_GR_Male_#8</strain>
        <tissue evidence="2">Whole organism</tissue>
    </source>
</reference>
<dbReference type="Proteomes" id="UP000249218">
    <property type="component" value="Unassembled WGS sequence"/>
</dbReference>
<keyword evidence="1" id="KW-0472">Membrane</keyword>
<accession>A0A2W1BPX6</accession>
<organism evidence="2 3">
    <name type="scientific">Helicoverpa armigera</name>
    <name type="common">Cotton bollworm</name>
    <name type="synonym">Heliothis armigera</name>
    <dbReference type="NCBI Taxonomy" id="29058"/>
    <lineage>
        <taxon>Eukaryota</taxon>
        <taxon>Metazoa</taxon>
        <taxon>Ecdysozoa</taxon>
        <taxon>Arthropoda</taxon>
        <taxon>Hexapoda</taxon>
        <taxon>Insecta</taxon>
        <taxon>Pterygota</taxon>
        <taxon>Neoptera</taxon>
        <taxon>Endopterygota</taxon>
        <taxon>Lepidoptera</taxon>
        <taxon>Glossata</taxon>
        <taxon>Ditrysia</taxon>
        <taxon>Noctuoidea</taxon>
        <taxon>Noctuidae</taxon>
        <taxon>Heliothinae</taxon>
        <taxon>Helicoverpa</taxon>
    </lineage>
</organism>
<dbReference type="EMBL" id="KZ149937">
    <property type="protein sequence ID" value="PZC77109.1"/>
    <property type="molecule type" value="Genomic_DNA"/>
</dbReference>
<sequence>MLLTYMLTCYTYRWNEYLNKINFGNNNDDVTVDREKLLDDVENVIESVNEAWNLILKTSGLFIFFHFTTTFVQTLVYVGVLIIWSKMHFVSIKY</sequence>
<feature type="transmembrane region" description="Helical" evidence="1">
    <location>
        <begin position="61"/>
        <end position="84"/>
    </location>
</feature>
<name>A0A2W1BPX6_HELAM</name>
<keyword evidence="1" id="KW-1133">Transmembrane helix</keyword>